<reference evidence="9" key="1">
    <citation type="submission" date="2021-01" db="EMBL/GenBank/DDBJ databases">
        <authorList>
            <person name="Corre E."/>
            <person name="Pelletier E."/>
            <person name="Niang G."/>
            <person name="Scheremetjew M."/>
            <person name="Finn R."/>
            <person name="Kale V."/>
            <person name="Holt S."/>
            <person name="Cochrane G."/>
            <person name="Meng A."/>
            <person name="Brown T."/>
            <person name="Cohen L."/>
        </authorList>
    </citation>
    <scope>NUCLEOTIDE SEQUENCE</scope>
    <source>
        <strain evidence="9">CCMP1320</strain>
    </source>
</reference>
<feature type="region of interest" description="Disordered" evidence="7">
    <location>
        <begin position="485"/>
        <end position="525"/>
    </location>
</feature>
<keyword evidence="6 8" id="KW-0472">Membrane</keyword>
<evidence type="ECO:0000256" key="2">
    <source>
        <dbReference type="ARBA" id="ARBA00009965"/>
    </source>
</evidence>
<feature type="transmembrane region" description="Helical" evidence="8">
    <location>
        <begin position="257"/>
        <end position="279"/>
    </location>
</feature>
<dbReference type="PANTHER" id="PTHR11706">
    <property type="entry name" value="SOLUTE CARRIER PROTEIN FAMILY 11 MEMBER"/>
    <property type="match status" value="1"/>
</dbReference>
<feature type="transmembrane region" description="Helical" evidence="8">
    <location>
        <begin position="67"/>
        <end position="86"/>
    </location>
</feature>
<dbReference type="GO" id="GO:0015086">
    <property type="term" value="F:cadmium ion transmembrane transporter activity"/>
    <property type="evidence" value="ECO:0007669"/>
    <property type="project" value="TreeGrafter"/>
</dbReference>
<organism evidence="9">
    <name type="scientific">Dunaliella tertiolecta</name>
    <name type="common">Green alga</name>
    <dbReference type="NCBI Taxonomy" id="3047"/>
    <lineage>
        <taxon>Eukaryota</taxon>
        <taxon>Viridiplantae</taxon>
        <taxon>Chlorophyta</taxon>
        <taxon>core chlorophytes</taxon>
        <taxon>Chlorophyceae</taxon>
        <taxon>CS clade</taxon>
        <taxon>Chlamydomonadales</taxon>
        <taxon>Dunaliellaceae</taxon>
        <taxon>Dunaliella</taxon>
    </lineage>
</organism>
<sequence>MMTEQGYTTQGMQHHAVILVEDSGPSSFSWAKLAKFFGPGLLMCIAYVDPGNLESDLQTGATTGYTLLWLLLVTTMMGFLVQMQAAKLGVVTGKNLAEMCRAEYPRPAAYLLWIMAEFAIIGSDVQEVIGSAIALSLLSWGRIPLWAGALLSAVASFAMLLIERAGIRKLEALFAVLIATMVASFGVMFARAGVPTSEVASGFLIPNLPQQDIATAVALFGSLIMPHNIYLHSALVQNRNLVPSVRDKREAMDYFRIESGASLVASLVINLFVVSVFATGFYRPDQPPPDIGLKNAGEFLGASFGEVSVYVWGLGLLAAGQSSTMTGTYTGQFVMSGFLDLKVSPWARIVVTRAVALVPTMAVALAMDPASTQLDKLNQGLNLLQSIQLPFALIPVLTFTGSKRIMGNMANGTLHAASCWAVSMLVIAINLTAIKEVAESFSHRVLVILGAGMAAYFGFIMYLLVNGVSSRLKERHCQLSANVSEGGYQALPDSAPQEDEQDRQPQQQKQGVQQQGMTQRAGEGQ</sequence>
<feature type="transmembrane region" description="Helical" evidence="8">
    <location>
        <begin position="143"/>
        <end position="162"/>
    </location>
</feature>
<dbReference type="GO" id="GO:0005384">
    <property type="term" value="F:manganese ion transmembrane transporter activity"/>
    <property type="evidence" value="ECO:0007669"/>
    <property type="project" value="TreeGrafter"/>
</dbReference>
<feature type="transmembrane region" description="Helical" evidence="8">
    <location>
        <begin position="213"/>
        <end position="236"/>
    </location>
</feature>
<gene>
    <name evidence="9" type="ORF">DTER00134_LOCUS8714</name>
</gene>
<evidence type="ECO:0000256" key="8">
    <source>
        <dbReference type="SAM" id="Phobius"/>
    </source>
</evidence>
<feature type="transmembrane region" description="Helical" evidence="8">
    <location>
        <begin position="299"/>
        <end position="319"/>
    </location>
</feature>
<dbReference type="NCBIfam" id="TIGR01197">
    <property type="entry name" value="nramp"/>
    <property type="match status" value="1"/>
</dbReference>
<name>A0A7S3VLR5_DUNTE</name>
<feature type="compositionally biased region" description="Low complexity" evidence="7">
    <location>
        <begin position="504"/>
        <end position="525"/>
    </location>
</feature>
<dbReference type="Pfam" id="PF01566">
    <property type="entry name" value="Nramp"/>
    <property type="match status" value="1"/>
</dbReference>
<proteinExistence type="inferred from homology"/>
<evidence type="ECO:0000313" key="9">
    <source>
        <dbReference type="EMBL" id="CAE0493641.1"/>
    </source>
</evidence>
<dbReference type="EMBL" id="HBIP01014951">
    <property type="protein sequence ID" value="CAE0493641.1"/>
    <property type="molecule type" value="Transcribed_RNA"/>
</dbReference>
<comment type="subcellular location">
    <subcellularLocation>
        <location evidence="1">Membrane</location>
        <topology evidence="1">Multi-pass membrane protein</topology>
    </subcellularLocation>
</comment>
<evidence type="ECO:0000256" key="7">
    <source>
        <dbReference type="SAM" id="MobiDB-lite"/>
    </source>
</evidence>
<evidence type="ECO:0000256" key="3">
    <source>
        <dbReference type="ARBA" id="ARBA00022448"/>
    </source>
</evidence>
<dbReference type="AlphaFoldDB" id="A0A7S3VLR5"/>
<feature type="transmembrane region" description="Helical" evidence="8">
    <location>
        <begin position="412"/>
        <end position="433"/>
    </location>
</feature>
<dbReference type="NCBIfam" id="NF037982">
    <property type="entry name" value="Nramp_1"/>
    <property type="match status" value="1"/>
</dbReference>
<evidence type="ECO:0000256" key="5">
    <source>
        <dbReference type="ARBA" id="ARBA00022989"/>
    </source>
</evidence>
<dbReference type="PANTHER" id="PTHR11706:SF33">
    <property type="entry name" value="NATURAL RESISTANCE-ASSOCIATED MACROPHAGE PROTEIN 2"/>
    <property type="match status" value="1"/>
</dbReference>
<evidence type="ECO:0000256" key="1">
    <source>
        <dbReference type="ARBA" id="ARBA00004141"/>
    </source>
</evidence>
<keyword evidence="5 8" id="KW-1133">Transmembrane helix</keyword>
<dbReference type="GO" id="GO:0005886">
    <property type="term" value="C:plasma membrane"/>
    <property type="evidence" value="ECO:0007669"/>
    <property type="project" value="TreeGrafter"/>
</dbReference>
<protein>
    <submittedName>
        <fullName evidence="9">Uncharacterized protein</fullName>
    </submittedName>
</protein>
<feature type="transmembrane region" description="Helical" evidence="8">
    <location>
        <begin position="445"/>
        <end position="465"/>
    </location>
</feature>
<keyword evidence="4 8" id="KW-0812">Transmembrane</keyword>
<dbReference type="GO" id="GO:0034755">
    <property type="term" value="P:iron ion transmembrane transport"/>
    <property type="evidence" value="ECO:0007669"/>
    <property type="project" value="TreeGrafter"/>
</dbReference>
<evidence type="ECO:0000256" key="6">
    <source>
        <dbReference type="ARBA" id="ARBA00023136"/>
    </source>
</evidence>
<comment type="similarity">
    <text evidence="2">Belongs to the NRAMP (TC 2.A.55) family.</text>
</comment>
<accession>A0A7S3VLR5</accession>
<feature type="transmembrane region" description="Helical" evidence="8">
    <location>
        <begin position="174"/>
        <end position="193"/>
    </location>
</feature>
<dbReference type="PRINTS" id="PR00447">
    <property type="entry name" value="NATRESASSCMP"/>
</dbReference>
<dbReference type="InterPro" id="IPR001046">
    <property type="entry name" value="NRAMP_fam"/>
</dbReference>
<evidence type="ECO:0000256" key="4">
    <source>
        <dbReference type="ARBA" id="ARBA00022692"/>
    </source>
</evidence>
<keyword evidence="3" id="KW-0813">Transport</keyword>